<gene>
    <name evidence="1" type="ORF">J7W16_17065</name>
</gene>
<dbReference type="PANTHER" id="PTHR40045">
    <property type="entry name" value="YCGG FAMILY PROTEIN"/>
    <property type="match status" value="1"/>
</dbReference>
<name>A0A940WUT6_9BACI</name>
<dbReference type="InterPro" id="IPR014988">
    <property type="entry name" value="Uncharacterised_YqcI/YcgG"/>
</dbReference>
<dbReference type="PANTHER" id="PTHR40045:SF1">
    <property type="entry name" value="YQCI_YCGG FAMILY PROTEIN"/>
    <property type="match status" value="1"/>
</dbReference>
<dbReference type="Proteomes" id="UP000678228">
    <property type="component" value="Unassembled WGS sequence"/>
</dbReference>
<comment type="caution">
    <text evidence="1">The sequence shown here is derived from an EMBL/GenBank/DDBJ whole genome shotgun (WGS) entry which is preliminary data.</text>
</comment>
<evidence type="ECO:0000313" key="2">
    <source>
        <dbReference type="Proteomes" id="UP000678228"/>
    </source>
</evidence>
<organism evidence="1 2">
    <name type="scientific">Halalkalibacter suaedae</name>
    <dbReference type="NCBI Taxonomy" id="2822140"/>
    <lineage>
        <taxon>Bacteria</taxon>
        <taxon>Bacillati</taxon>
        <taxon>Bacillota</taxon>
        <taxon>Bacilli</taxon>
        <taxon>Bacillales</taxon>
        <taxon>Bacillaceae</taxon>
        <taxon>Halalkalibacter</taxon>
    </lineage>
</organism>
<dbReference type="Pfam" id="PF08892">
    <property type="entry name" value="YqcI_YcgG"/>
    <property type="match status" value="1"/>
</dbReference>
<proteinExistence type="predicted"/>
<reference evidence="1" key="1">
    <citation type="submission" date="2021-03" db="EMBL/GenBank/DDBJ databases">
        <title>Bacillus suaedae sp. nov., isolated from Suaeda aralocaspica.</title>
        <authorList>
            <person name="Lei R.F.R."/>
        </authorList>
    </citation>
    <scope>NUCLEOTIDE SEQUENCE</scope>
    <source>
        <strain evidence="1">YZJH907-2</strain>
    </source>
</reference>
<dbReference type="EMBL" id="JAGKSQ010000008">
    <property type="protein sequence ID" value="MBP3952835.1"/>
    <property type="molecule type" value="Genomic_DNA"/>
</dbReference>
<dbReference type="AlphaFoldDB" id="A0A940WUT6"/>
<sequence>MLLFNNEAIEEYQLAPWKRDAIKQFNRKMTDKDNPFPCIPATQGYALKHFKYGFVADPRTDHSIDELAALLTEYTKHSKNYGKYTSLVVFYDTSDNLANQDVIQLEQLFWKQLNGLTERDQCLWPEDVPADPHDSLWEFCFHDERYFMFCATPAHSNRQSRSFPYFMLGITPRWVLDKFHSSPMLANKIKSEIRHRLENYDSIPTHPDLNSYGKKDNYEWKQYFLHDDKSSLSQCPFHSLWSKEKDK</sequence>
<accession>A0A940WUT6</accession>
<dbReference type="RefSeq" id="WP_210598690.1">
    <property type="nucleotide sequence ID" value="NZ_JAGKSQ010000008.1"/>
</dbReference>
<keyword evidence="2" id="KW-1185">Reference proteome</keyword>
<protein>
    <submittedName>
        <fullName evidence="1">YqcI/YcgG family protein</fullName>
    </submittedName>
</protein>
<evidence type="ECO:0000313" key="1">
    <source>
        <dbReference type="EMBL" id="MBP3952835.1"/>
    </source>
</evidence>